<gene>
    <name evidence="5" type="ORF">B7P43_G14413</name>
</gene>
<keyword evidence="2" id="KW-0677">Repeat</keyword>
<dbReference type="EMBL" id="NEVH01002717">
    <property type="protein sequence ID" value="PNF41385.1"/>
    <property type="molecule type" value="Genomic_DNA"/>
</dbReference>
<dbReference type="STRING" id="105785.A0A2J7RKL2"/>
<evidence type="ECO:0000313" key="6">
    <source>
        <dbReference type="Proteomes" id="UP000235965"/>
    </source>
</evidence>
<comment type="caution">
    <text evidence="5">The sequence shown here is derived from an EMBL/GenBank/DDBJ whole genome shotgun (WGS) entry which is preliminary data.</text>
</comment>
<feature type="non-terminal residue" evidence="5">
    <location>
        <position position="304"/>
    </location>
</feature>
<keyword evidence="3" id="KW-0325">Glycoprotein</keyword>
<dbReference type="Pfam" id="PF16184">
    <property type="entry name" value="Cadherin_3"/>
    <property type="match status" value="3"/>
</dbReference>
<evidence type="ECO:0000256" key="1">
    <source>
        <dbReference type="ARBA" id="ARBA00022729"/>
    </source>
</evidence>
<dbReference type="PROSITE" id="PS51854">
    <property type="entry name" value="CSPG"/>
    <property type="match status" value="3"/>
</dbReference>
<evidence type="ECO:0000256" key="3">
    <source>
        <dbReference type="ARBA" id="ARBA00023180"/>
    </source>
</evidence>
<evidence type="ECO:0000256" key="2">
    <source>
        <dbReference type="ARBA" id="ARBA00022737"/>
    </source>
</evidence>
<keyword evidence="1" id="KW-0732">Signal</keyword>
<dbReference type="OrthoDB" id="430044at2759"/>
<feature type="repeat" description="CSPG" evidence="4">
    <location>
        <begin position="223"/>
        <end position="304"/>
    </location>
</feature>
<protein>
    <recommendedName>
        <fullName evidence="7">Cadherin domain-containing protein</fullName>
    </recommendedName>
</protein>
<reference evidence="5 6" key="1">
    <citation type="submission" date="2017-12" db="EMBL/GenBank/DDBJ databases">
        <title>Hemimetabolous genomes reveal molecular basis of termite eusociality.</title>
        <authorList>
            <person name="Harrison M.C."/>
            <person name="Jongepier E."/>
            <person name="Robertson H.M."/>
            <person name="Arning N."/>
            <person name="Bitard-Feildel T."/>
            <person name="Chao H."/>
            <person name="Childers C.P."/>
            <person name="Dinh H."/>
            <person name="Doddapaneni H."/>
            <person name="Dugan S."/>
            <person name="Gowin J."/>
            <person name="Greiner C."/>
            <person name="Han Y."/>
            <person name="Hu H."/>
            <person name="Hughes D.S.T."/>
            <person name="Huylmans A.-K."/>
            <person name="Kemena C."/>
            <person name="Kremer L.P.M."/>
            <person name="Lee S.L."/>
            <person name="Lopez-Ezquerra A."/>
            <person name="Mallet L."/>
            <person name="Monroy-Kuhn J.M."/>
            <person name="Moser A."/>
            <person name="Murali S.C."/>
            <person name="Muzny D.M."/>
            <person name="Otani S."/>
            <person name="Piulachs M.-D."/>
            <person name="Poelchau M."/>
            <person name="Qu J."/>
            <person name="Schaub F."/>
            <person name="Wada-Katsumata A."/>
            <person name="Worley K.C."/>
            <person name="Xie Q."/>
            <person name="Ylla G."/>
            <person name="Poulsen M."/>
            <person name="Gibbs R.A."/>
            <person name="Schal C."/>
            <person name="Richards S."/>
            <person name="Belles X."/>
            <person name="Korb J."/>
            <person name="Bornberg-Bauer E."/>
        </authorList>
    </citation>
    <scope>NUCLEOTIDE SEQUENCE [LARGE SCALE GENOMIC DNA]</scope>
    <source>
        <tissue evidence="5">Whole body</tissue>
    </source>
</reference>
<sequence length="304" mass="34223">MLCVQLQVVEGGRQPVLRTHLDLTTNGITELMYNVSHGPHHGRLDVMDVGLVTILRRNTAYFSSRELMTERVFYVHDDSETKRDSFHFVALSSEEEDFQYVGVFHVDILLKNDNTPVRAVDKVFQIVTGGERLLTGRDLRYSDADIDTQPKDIIYTRRGIPNGGIYQASDPTVPMFEFTQDDLDNFRVLFRHEGDEYGKVGLWITDGQFYANGVLEVRASGPFVAVANNTGLVVQRGGVGVISAVNLSAETNLNLWGQQLEFEVTENPHHGHLQLQHEASRFTQQDLENGHLAYHHDNGTAVND</sequence>
<dbReference type="InterPro" id="IPR039005">
    <property type="entry name" value="CSPG_rpt"/>
</dbReference>
<keyword evidence="6" id="KW-1185">Reference proteome</keyword>
<dbReference type="AlphaFoldDB" id="A0A2J7RKL2"/>
<dbReference type="GO" id="GO:0009653">
    <property type="term" value="P:anatomical structure morphogenesis"/>
    <property type="evidence" value="ECO:0007669"/>
    <property type="project" value="TreeGrafter"/>
</dbReference>
<dbReference type="PANTHER" id="PTHR45739:SF12">
    <property type="entry name" value="CHONDROITIN SULFATE PROTEOGLYCAN 4-LIKE ISOFORM X2"/>
    <property type="match status" value="1"/>
</dbReference>
<dbReference type="Proteomes" id="UP000235965">
    <property type="component" value="Unassembled WGS sequence"/>
</dbReference>
<accession>A0A2J7RKL2</accession>
<evidence type="ECO:0000256" key="4">
    <source>
        <dbReference type="PROSITE-ProRule" id="PRU01201"/>
    </source>
</evidence>
<dbReference type="PANTHER" id="PTHR45739">
    <property type="entry name" value="MATRIX PROTEIN, PUTATIVE-RELATED"/>
    <property type="match status" value="1"/>
</dbReference>
<proteinExistence type="predicted"/>
<organism evidence="5 6">
    <name type="scientific">Cryptotermes secundus</name>
    <dbReference type="NCBI Taxonomy" id="105785"/>
    <lineage>
        <taxon>Eukaryota</taxon>
        <taxon>Metazoa</taxon>
        <taxon>Ecdysozoa</taxon>
        <taxon>Arthropoda</taxon>
        <taxon>Hexapoda</taxon>
        <taxon>Insecta</taxon>
        <taxon>Pterygota</taxon>
        <taxon>Neoptera</taxon>
        <taxon>Polyneoptera</taxon>
        <taxon>Dictyoptera</taxon>
        <taxon>Blattodea</taxon>
        <taxon>Blattoidea</taxon>
        <taxon>Termitoidae</taxon>
        <taxon>Kalotermitidae</taxon>
        <taxon>Cryptotermitinae</taxon>
        <taxon>Cryptotermes</taxon>
    </lineage>
</organism>
<feature type="repeat" description="CSPG" evidence="4">
    <location>
        <begin position="1"/>
        <end position="91"/>
    </location>
</feature>
<feature type="repeat" description="CSPG" evidence="4">
    <location>
        <begin position="115"/>
        <end position="207"/>
    </location>
</feature>
<evidence type="ECO:0000313" key="5">
    <source>
        <dbReference type="EMBL" id="PNF41385.1"/>
    </source>
</evidence>
<evidence type="ECO:0008006" key="7">
    <source>
        <dbReference type="Google" id="ProtNLM"/>
    </source>
</evidence>
<dbReference type="InParanoid" id="A0A2J7RKL2"/>
<dbReference type="InterPro" id="IPR051561">
    <property type="entry name" value="FRAS1_ECM"/>
</dbReference>
<name>A0A2J7RKL2_9NEOP</name>